<organism evidence="1 2">
    <name type="scientific">Giardia intestinalis (strain P15)</name>
    <name type="common">Giardia lamblia</name>
    <dbReference type="NCBI Taxonomy" id="658858"/>
    <lineage>
        <taxon>Eukaryota</taxon>
        <taxon>Metamonada</taxon>
        <taxon>Diplomonadida</taxon>
        <taxon>Hexamitidae</taxon>
        <taxon>Giardiinae</taxon>
        <taxon>Giardia</taxon>
    </lineage>
</organism>
<comment type="caution">
    <text evidence="1">The sequence shown here is derived from an EMBL/GenBank/DDBJ whole genome shotgun (WGS) entry which is preliminary data.</text>
</comment>
<evidence type="ECO:0000313" key="2">
    <source>
        <dbReference type="Proteomes" id="UP000008974"/>
    </source>
</evidence>
<dbReference type="AlphaFoldDB" id="E1F1V2"/>
<reference evidence="1 2" key="1">
    <citation type="journal article" date="2010" name="BMC Genomics">
        <title>Genome analysis and comparative genomics of a Giardia intestinalis assemblage E isolate.</title>
        <authorList>
            <person name="Jerlstrom-Hultqvist J."/>
            <person name="Franzen O."/>
            <person name="Ankarklev J."/>
            <person name="Xu F."/>
            <person name="Nohynkova E."/>
            <person name="Andersson J.O."/>
            <person name="Svard S.G."/>
            <person name="Andersson B."/>
        </authorList>
    </citation>
    <scope>NUCLEOTIDE SEQUENCE [LARGE SCALE GENOMIC DNA]</scope>
    <source>
        <strain evidence="1 2">P15</strain>
    </source>
</reference>
<accession>E1F1V2</accession>
<dbReference type="EMBL" id="ACVC01000126">
    <property type="protein sequence ID" value="EFO63567.1"/>
    <property type="molecule type" value="Genomic_DNA"/>
</dbReference>
<proteinExistence type="predicted"/>
<dbReference type="VEuPathDB" id="GiardiaDB:GLP15_3981"/>
<protein>
    <submittedName>
        <fullName evidence="1">Uncharacterized protein</fullName>
    </submittedName>
</protein>
<gene>
    <name evidence="1" type="ORF">GLP15_3981</name>
</gene>
<dbReference type="OMA" id="LLVAMNC"/>
<dbReference type="Proteomes" id="UP000008974">
    <property type="component" value="Unassembled WGS sequence"/>
</dbReference>
<sequence length="614" mass="69082">MYPMTDETSRKKREMALRYFIDEASQKRKCMLPKGSSADPIGSCLCDAILAHGVAYSQGLVIKQLLTKTISVVARLEGYSPGLRDKLLGAVSVARISRSTIQRRGMRQYALHKELVRKAVEDADGYSIILGILSHGEELRLLVAMNCLWPGASSIQTLLCGLPSLPPYPESSDILRALFQSVDAEDSMPGMVQRHHTFLQKLVWVSIYENSRLKYDEVKQTLRKARQDVAKDVLLPVFKIISFPQLSFLRDALSAHCDLFTVVTVILKGPIDTTPDGWYLDASKTDCSANVFDFDSGEVKEGHAWDKIHTLITNFFETQNQLDCLSLADLKTILRLIREHKDTLIHSMMSVSTTNTVLQQCIANLTDSKWLQNIYFIEGLVTVLAPFESMLAVPNACVLDVYAHLDRLHSILRDARDMLPCAAPDFLSMDQRCTKAFHNDNIAPEEASFYFTILSTYIDEISSILDCYSPYVSSFKLCTFTLSSITLSEITNSLNSIPYKLTNLTQIAEEYYSAYHRKATDCFSTLQSINQCDGVYEHWKTLVNFWSKLLHEYSLASRVMLFLLTAFSTPAIFLASKTMINNILSAQRSCLTETNSEAALLSYLNAQFHSKNIA</sequence>
<name>E1F1V2_GIAIA</name>
<evidence type="ECO:0000313" key="1">
    <source>
        <dbReference type="EMBL" id="EFO63567.1"/>
    </source>
</evidence>